<keyword evidence="10" id="KW-0966">Cell projection</keyword>
<dbReference type="PROSITE" id="PS00588">
    <property type="entry name" value="FLAGELLA_BB_ROD"/>
    <property type="match status" value="1"/>
</dbReference>
<evidence type="ECO:0000259" key="7">
    <source>
        <dbReference type="Pfam" id="PF06429"/>
    </source>
</evidence>
<reference evidence="10" key="1">
    <citation type="submission" date="2013-07" db="EMBL/GenBank/DDBJ databases">
        <title>Sub-species coevolution in mutualistic symbiosis.</title>
        <authorList>
            <person name="Murfin K."/>
            <person name="Klassen J."/>
            <person name="Lee M."/>
            <person name="Forst S."/>
            <person name="Stock P."/>
            <person name="Goodrich-Blair H."/>
        </authorList>
    </citation>
    <scope>NUCLEOTIDE SEQUENCE [LARGE SCALE GENOMIC DNA]</scope>
    <source>
        <strain evidence="10">Kraussei Quebec</strain>
    </source>
</reference>
<dbReference type="PANTHER" id="PTHR30435:SF1">
    <property type="entry name" value="FLAGELLAR HOOK PROTEIN FLGE"/>
    <property type="match status" value="1"/>
</dbReference>
<organism evidence="10 11">
    <name type="scientific">Xenorhabdus bovienii str. kraussei Quebec</name>
    <dbReference type="NCBI Taxonomy" id="1398203"/>
    <lineage>
        <taxon>Bacteria</taxon>
        <taxon>Pseudomonadati</taxon>
        <taxon>Pseudomonadota</taxon>
        <taxon>Gammaproteobacteria</taxon>
        <taxon>Enterobacterales</taxon>
        <taxon>Morganellaceae</taxon>
        <taxon>Xenorhabdus</taxon>
    </lineage>
</organism>
<comment type="caution">
    <text evidence="10">The sequence shown here is derived from an EMBL/GenBank/DDBJ whole genome shotgun (WGS) entry which is preliminary data.</text>
</comment>
<evidence type="ECO:0000259" key="6">
    <source>
        <dbReference type="Pfam" id="PF00460"/>
    </source>
</evidence>
<comment type="function">
    <text evidence="5">A flexible structure which links the flagellar filament to the drive apparatus in the basal body.</text>
</comment>
<comment type="subcellular location">
    <subcellularLocation>
        <location evidence="1 5">Bacterial flagellum basal body</location>
    </subcellularLocation>
</comment>
<dbReference type="OrthoDB" id="8578401at2"/>
<dbReference type="NCBIfam" id="NF004238">
    <property type="entry name" value="PRK05682.1-1"/>
    <property type="match status" value="1"/>
</dbReference>
<protein>
    <recommendedName>
        <fullName evidence="3 5">Flagellar hook protein FlgE</fullName>
    </recommendedName>
</protein>
<dbReference type="Pfam" id="PF00460">
    <property type="entry name" value="Flg_bb_rod"/>
    <property type="match status" value="1"/>
</dbReference>
<dbReference type="HOGENOM" id="CLU_013687_2_0_6"/>
<dbReference type="AlphaFoldDB" id="A0A077PPW8"/>
<dbReference type="InterPro" id="IPR010930">
    <property type="entry name" value="Flg_bb/hook_C_dom"/>
</dbReference>
<dbReference type="InterPro" id="IPR019776">
    <property type="entry name" value="Flagellar_basal_body_rod_CS"/>
</dbReference>
<evidence type="ECO:0000259" key="8">
    <source>
        <dbReference type="Pfam" id="PF07559"/>
    </source>
</evidence>
<accession>A0A077PPW8</accession>
<sequence>MAFSQAVSGLNAAASNLDVIGNNIANSATFGFKSSSAAFADVFSGSDVGLGVKVSGMVKNFKDGSTTTTSRQLDMAITQGGFFRMLDSNGSTFYSRNGQFNMDSDRNLINMQGMKLTGYPAVQGANGPEIQKGAAPGPISIPRDMLDAKATTNVTMTANLNSMNKKIDINPLNPFNPSNKDSFNYSSGLSVYDSLGNEHNINVFFVKTNDNEWDIYAQDTSVPGSDHQKLNDKKVVEKEGESKSVLFSGNGKIIGNNNAFAFDMPALNGSIAAPITIDFNNSKQQSISQDSISNQQQNGYAAGSFTNYRVDSDGKIHGLYSNQQTQVLGQVVLANFSNPEGLAAQGDNVWVETGASGSPIVGTAGSGNFGKLISGALEASNVDMSQELVNMIVAQRNYQSNAQTIKTQDQILQTLVSMR</sequence>
<dbReference type="GO" id="GO:0009425">
    <property type="term" value="C:bacterial-type flagellum basal body"/>
    <property type="evidence" value="ECO:0007669"/>
    <property type="project" value="UniProtKB-SubCell"/>
</dbReference>
<dbReference type="Proteomes" id="UP000028500">
    <property type="component" value="Unassembled WGS sequence"/>
</dbReference>
<dbReference type="Pfam" id="PF06429">
    <property type="entry name" value="Flg_bbr_C"/>
    <property type="match status" value="1"/>
</dbReference>
<evidence type="ECO:0000256" key="2">
    <source>
        <dbReference type="ARBA" id="ARBA00009677"/>
    </source>
</evidence>
<dbReference type="PANTHER" id="PTHR30435">
    <property type="entry name" value="FLAGELLAR PROTEIN"/>
    <property type="match status" value="1"/>
</dbReference>
<dbReference type="InterPro" id="IPR037925">
    <property type="entry name" value="FlgE/F/G-like"/>
</dbReference>
<dbReference type="InterPro" id="IPR037058">
    <property type="entry name" value="Falgellar_hook_FlgE_sf"/>
</dbReference>
<keyword evidence="10" id="KW-0282">Flagellum</keyword>
<evidence type="ECO:0000313" key="10">
    <source>
        <dbReference type="EMBL" id="CDH21859.1"/>
    </source>
</evidence>
<evidence type="ECO:0000256" key="5">
    <source>
        <dbReference type="RuleBase" id="RU362116"/>
    </source>
</evidence>
<keyword evidence="11" id="KW-1185">Reference proteome</keyword>
<dbReference type="Gene3D" id="2.60.98.20">
    <property type="entry name" value="Flagellar hook protein FlgE"/>
    <property type="match status" value="1"/>
</dbReference>
<evidence type="ECO:0000256" key="1">
    <source>
        <dbReference type="ARBA" id="ARBA00004117"/>
    </source>
</evidence>
<dbReference type="Pfam" id="PF07559">
    <property type="entry name" value="FlgE_D2"/>
    <property type="match status" value="1"/>
</dbReference>
<dbReference type="GO" id="GO:0005829">
    <property type="term" value="C:cytosol"/>
    <property type="evidence" value="ECO:0007669"/>
    <property type="project" value="TreeGrafter"/>
</dbReference>
<dbReference type="EMBL" id="CBSY010000269">
    <property type="protein sequence ID" value="CDH21859.1"/>
    <property type="molecule type" value="Genomic_DNA"/>
</dbReference>
<dbReference type="NCBIfam" id="TIGR03506">
    <property type="entry name" value="FlgEFG_subfam"/>
    <property type="match status" value="1"/>
</dbReference>
<dbReference type="Pfam" id="PF22692">
    <property type="entry name" value="LlgE_F_G_D1"/>
    <property type="match status" value="1"/>
</dbReference>
<dbReference type="RefSeq" id="WP_038244715.1">
    <property type="nucleotide sequence ID" value="NZ_CAWLZI010000075.1"/>
</dbReference>
<evidence type="ECO:0000256" key="4">
    <source>
        <dbReference type="ARBA" id="ARBA00023143"/>
    </source>
</evidence>
<name>A0A077PPW8_XENBV</name>
<feature type="domain" description="Flagellar basal body rod protein N-terminal" evidence="6">
    <location>
        <begin position="6"/>
        <end position="33"/>
    </location>
</feature>
<evidence type="ECO:0000259" key="9">
    <source>
        <dbReference type="Pfam" id="PF22692"/>
    </source>
</evidence>
<evidence type="ECO:0000313" key="11">
    <source>
        <dbReference type="Proteomes" id="UP000028500"/>
    </source>
</evidence>
<evidence type="ECO:0000256" key="3">
    <source>
        <dbReference type="ARBA" id="ARBA00019015"/>
    </source>
</evidence>
<comment type="similarity">
    <text evidence="2 5">Belongs to the flagella basal body rod proteins family.</text>
</comment>
<dbReference type="InterPro" id="IPR053967">
    <property type="entry name" value="LlgE_F_G-like_D1"/>
</dbReference>
<dbReference type="InterPro" id="IPR011491">
    <property type="entry name" value="FlgE_D2"/>
</dbReference>
<dbReference type="GO" id="GO:0071978">
    <property type="term" value="P:bacterial-type flagellum-dependent swarming motility"/>
    <property type="evidence" value="ECO:0007669"/>
    <property type="project" value="TreeGrafter"/>
</dbReference>
<keyword evidence="4 5" id="KW-0975">Bacterial flagellum</keyword>
<gene>
    <name evidence="10" type="primary">flgE</name>
    <name evidence="10" type="ORF">XBKQ1_770010</name>
</gene>
<keyword evidence="10" id="KW-0969">Cilium</keyword>
<dbReference type="SUPFAM" id="SSF117143">
    <property type="entry name" value="Flagellar hook protein flgE"/>
    <property type="match status" value="1"/>
</dbReference>
<dbReference type="GO" id="GO:0009424">
    <property type="term" value="C:bacterial-type flagellum hook"/>
    <property type="evidence" value="ECO:0007669"/>
    <property type="project" value="TreeGrafter"/>
</dbReference>
<feature type="domain" description="Flagellar hook protein FlgE/F/G-like D1" evidence="9">
    <location>
        <begin position="76"/>
        <end position="147"/>
    </location>
</feature>
<feature type="domain" description="Flagellar basal-body/hook protein C-terminal" evidence="7">
    <location>
        <begin position="374"/>
        <end position="418"/>
    </location>
</feature>
<proteinExistence type="inferred from homology"/>
<dbReference type="InterPro" id="IPR020013">
    <property type="entry name" value="Flagellar_FlgE/F/G"/>
</dbReference>
<feature type="domain" description="Flagellar hook protein FlgE D2" evidence="8">
    <location>
        <begin position="162"/>
        <end position="300"/>
    </location>
</feature>
<dbReference type="InterPro" id="IPR001444">
    <property type="entry name" value="Flag_bb_rod_N"/>
</dbReference>